<feature type="active site" evidence="10 11">
    <location>
        <position position="672"/>
    </location>
</feature>
<feature type="domain" description="Lon proteolytic" evidence="15">
    <location>
        <begin position="585"/>
        <end position="764"/>
    </location>
</feature>
<dbReference type="GO" id="GO:0004176">
    <property type="term" value="F:ATP-dependent peptidase activity"/>
    <property type="evidence" value="ECO:0007669"/>
    <property type="project" value="UniProtKB-UniRule"/>
</dbReference>
<dbReference type="Gene3D" id="1.20.58.1480">
    <property type="match status" value="1"/>
</dbReference>
<dbReference type="InterPro" id="IPR027543">
    <property type="entry name" value="Lon_bac"/>
</dbReference>
<comment type="function">
    <text evidence="10">ATP-dependent serine protease that mediates the selective degradation of mutant and abnormal proteins as well as certain short-lived regulatory proteins. Required for cellular homeostasis and for survival from DNA damage and developmental changes induced by stress. Degrades polypeptides processively to yield small peptide fragments that are 5 to 10 amino acids long. Binds to DNA in a double-stranded, site-specific manner.</text>
</comment>
<comment type="similarity">
    <text evidence="10 13 14">Belongs to the peptidase S16 family.</text>
</comment>
<evidence type="ECO:0000256" key="3">
    <source>
        <dbReference type="ARBA" id="ARBA00022670"/>
    </source>
</evidence>
<dbReference type="GO" id="GO:0005737">
    <property type="term" value="C:cytoplasm"/>
    <property type="evidence" value="ECO:0007669"/>
    <property type="project" value="UniProtKB-SubCell"/>
</dbReference>
<dbReference type="Gene3D" id="1.10.8.60">
    <property type="match status" value="1"/>
</dbReference>
<dbReference type="InterPro" id="IPR015947">
    <property type="entry name" value="PUA-like_sf"/>
</dbReference>
<evidence type="ECO:0000259" key="16">
    <source>
        <dbReference type="PROSITE" id="PS51787"/>
    </source>
</evidence>
<keyword evidence="18" id="KW-1185">Reference proteome</keyword>
<dbReference type="PANTHER" id="PTHR43718">
    <property type="entry name" value="LON PROTEASE"/>
    <property type="match status" value="1"/>
</dbReference>
<comment type="induction">
    <text evidence="10">By heat shock.</text>
</comment>
<dbReference type="Gene3D" id="3.30.230.10">
    <property type="match status" value="1"/>
</dbReference>
<comment type="subcellular location">
    <subcellularLocation>
        <location evidence="1 10">Cytoplasm</location>
    </subcellularLocation>
</comment>
<dbReference type="KEGG" id="sper:EW093_12820"/>
<feature type="domain" description="Lon N-terminal" evidence="16">
    <location>
        <begin position="2"/>
        <end position="195"/>
    </location>
</feature>
<dbReference type="Gene3D" id="2.30.130.40">
    <property type="entry name" value="LON domain-like"/>
    <property type="match status" value="1"/>
</dbReference>
<dbReference type="Pfam" id="PF00004">
    <property type="entry name" value="AAA"/>
    <property type="match status" value="1"/>
</dbReference>
<dbReference type="CDD" id="cd19500">
    <property type="entry name" value="RecA-like_Lon"/>
    <property type="match status" value="1"/>
</dbReference>
<dbReference type="InterPro" id="IPR008268">
    <property type="entry name" value="Peptidase_S16_AS"/>
</dbReference>
<proteinExistence type="evidence at transcript level"/>
<dbReference type="PRINTS" id="PR00830">
    <property type="entry name" value="ENDOLAPTASE"/>
</dbReference>
<evidence type="ECO:0000256" key="2">
    <source>
        <dbReference type="ARBA" id="ARBA00022490"/>
    </source>
</evidence>
<dbReference type="PROSITE" id="PS51787">
    <property type="entry name" value="LON_N"/>
    <property type="match status" value="1"/>
</dbReference>
<dbReference type="FunFam" id="3.40.50.300:FF:000021">
    <property type="entry name" value="Lon protease homolog"/>
    <property type="match status" value="1"/>
</dbReference>
<dbReference type="InterPro" id="IPR027417">
    <property type="entry name" value="P-loop_NTPase"/>
</dbReference>
<name>A0A5C1QG30_9SPIO</name>
<evidence type="ECO:0000256" key="9">
    <source>
        <dbReference type="ARBA" id="ARBA00050665"/>
    </source>
</evidence>
<evidence type="ECO:0000313" key="17">
    <source>
        <dbReference type="EMBL" id="QEN06387.1"/>
    </source>
</evidence>
<comment type="subunit">
    <text evidence="10">Homohexamer. Organized in a ring with a central cavity.</text>
</comment>
<dbReference type="GO" id="GO:0034605">
    <property type="term" value="P:cellular response to heat"/>
    <property type="evidence" value="ECO:0007669"/>
    <property type="project" value="UniProtKB-UniRule"/>
</dbReference>
<dbReference type="Proteomes" id="UP000323824">
    <property type="component" value="Chromosome"/>
</dbReference>
<dbReference type="InterPro" id="IPR027065">
    <property type="entry name" value="Lon_Prtase"/>
</dbReference>
<dbReference type="GO" id="GO:0043565">
    <property type="term" value="F:sequence-specific DNA binding"/>
    <property type="evidence" value="ECO:0007669"/>
    <property type="project" value="UniProtKB-UniRule"/>
</dbReference>
<reference evidence="17 18" key="1">
    <citation type="submission" date="2019-02" db="EMBL/GenBank/DDBJ databases">
        <authorList>
            <person name="Fomenkov A."/>
            <person name="Dubinina G."/>
            <person name="Grabovich M."/>
            <person name="Vincze T."/>
            <person name="Roberts R.J."/>
        </authorList>
    </citation>
    <scope>NUCLEOTIDE SEQUENCE [LARGE SCALE GENOMIC DNA]</scope>
    <source>
        <strain evidence="17 18">P</strain>
    </source>
</reference>
<dbReference type="EMBL" id="CP035807">
    <property type="protein sequence ID" value="QEN06387.1"/>
    <property type="molecule type" value="Genomic_DNA"/>
</dbReference>
<sequence length="764" mass="85865">MLPIIPLQGKPIFPGIFSPILIVSQEDIKVVEDAMLGDKVIGLLLLIDDTDDNISPENLFNIGTVAKIVKKVNLPDGGINIFISTIKRFEVTSFFIDEDPLIASVKYIDEVVEKNVEIKALTRSLISEMKQITDDNHILSEEVRLNMVNIDEPGKIADFIASILNIDRLQQQQILSTFDIRDRLEAVLIYIKKEQDLLRIQKKISNQINEKIEKNQKEYFLREEMKAIKKELGEPADGKGSDVIKFKEAIAKLDLKDEAKEQVEQELEKFSLMDPSSSEFFVTRNYLETIIGLPWSDPKKDNIDIKKGKKILDHDHYGLDDVKERILEYLAVRKLKNDTKGSIICLVGPPGVGKTSIGKSIARSMGRNFFRFSVGGMKDEAEIKGHRRTYIGSMPGKIIQGLKIVKTKAPVFMIDEIDKLSSSPMGDPSSALLEVLDPEQNIAFRDHYIDLPFDLSHVLFIATANSLDTIPKPLLDRMEIIRLSGYILDEKVQIAKKYLIPKSIKKHGLEKSQIKFPNATLKAIGEGYARDAGMRTFEHALDKINRKVVKKIILEKPELPIEITPDVLEEYLKKPYFRDEEVKKVTEPGMAIGLAWTNYGGDTLIIETVKTPGKTALQLTGQLGNVMKESANLAYTYIKSIAKDYGVKPDFFEKNTIHLHIPEGATPKDGPSAGITMATTFLSLAKNKQVKKGFAMTGELSLTGKVLPIGGLKEKVIAARRNKIKHIIIPIQNERDLDEIPEKVKKGITFYPVTLMKEVIDILL</sequence>
<dbReference type="RefSeq" id="WP_149569614.1">
    <property type="nucleotide sequence ID" value="NZ_CP035807.1"/>
</dbReference>
<dbReference type="InterPro" id="IPR054594">
    <property type="entry name" value="Lon_lid"/>
</dbReference>
<dbReference type="Gene3D" id="3.40.50.300">
    <property type="entry name" value="P-loop containing nucleotide triphosphate hydrolases"/>
    <property type="match status" value="1"/>
</dbReference>
<dbReference type="EC" id="3.4.21.53" evidence="10"/>
<evidence type="ECO:0000313" key="18">
    <source>
        <dbReference type="Proteomes" id="UP000323824"/>
    </source>
</evidence>
<evidence type="ECO:0000256" key="12">
    <source>
        <dbReference type="PIRSR" id="PIRSR001174-2"/>
    </source>
</evidence>
<dbReference type="InterPro" id="IPR003593">
    <property type="entry name" value="AAA+_ATPase"/>
</dbReference>
<keyword evidence="5 10" id="KW-0378">Hydrolase</keyword>
<dbReference type="NCBIfam" id="TIGR00763">
    <property type="entry name" value="lon"/>
    <property type="match status" value="1"/>
</dbReference>
<evidence type="ECO:0000256" key="7">
    <source>
        <dbReference type="ARBA" id="ARBA00022840"/>
    </source>
</evidence>
<keyword evidence="7 10" id="KW-0067">ATP-binding</keyword>
<dbReference type="SUPFAM" id="SSF52540">
    <property type="entry name" value="P-loop containing nucleoside triphosphate hydrolases"/>
    <property type="match status" value="1"/>
</dbReference>
<dbReference type="InterPro" id="IPR008269">
    <property type="entry name" value="Lon_proteolytic"/>
</dbReference>
<organism evidence="17 18">
    <name type="scientific">Thiospirochaeta perfilievii</name>
    <dbReference type="NCBI Taxonomy" id="252967"/>
    <lineage>
        <taxon>Bacteria</taxon>
        <taxon>Pseudomonadati</taxon>
        <taxon>Spirochaetota</taxon>
        <taxon>Spirochaetia</taxon>
        <taxon>Spirochaetales</taxon>
        <taxon>Spirochaetaceae</taxon>
        <taxon>Thiospirochaeta</taxon>
    </lineage>
</organism>
<evidence type="ECO:0000256" key="11">
    <source>
        <dbReference type="PIRSR" id="PIRSR001174-1"/>
    </source>
</evidence>
<accession>A0A5C1QG30</accession>
<evidence type="ECO:0000256" key="8">
    <source>
        <dbReference type="ARBA" id="ARBA00023016"/>
    </source>
</evidence>
<dbReference type="PROSITE" id="PS01046">
    <property type="entry name" value="LON_SER"/>
    <property type="match status" value="1"/>
</dbReference>
<dbReference type="Gene3D" id="1.20.5.5270">
    <property type="match status" value="1"/>
</dbReference>
<dbReference type="InterPro" id="IPR014721">
    <property type="entry name" value="Ribsml_uS5_D2-typ_fold_subgr"/>
</dbReference>
<dbReference type="Pfam" id="PF22667">
    <property type="entry name" value="Lon_lid"/>
    <property type="match status" value="1"/>
</dbReference>
<dbReference type="OrthoDB" id="9803599at2"/>
<dbReference type="GO" id="GO:0005524">
    <property type="term" value="F:ATP binding"/>
    <property type="evidence" value="ECO:0007669"/>
    <property type="project" value="UniProtKB-UniRule"/>
</dbReference>
<dbReference type="SMART" id="SM00464">
    <property type="entry name" value="LON"/>
    <property type="match status" value="1"/>
</dbReference>
<dbReference type="PIRSF" id="PIRSF001174">
    <property type="entry name" value="Lon_proteas"/>
    <property type="match status" value="1"/>
</dbReference>
<feature type="active site" evidence="10 11">
    <location>
        <position position="715"/>
    </location>
</feature>
<dbReference type="InterPro" id="IPR020568">
    <property type="entry name" value="Ribosomal_Su5_D2-typ_SF"/>
</dbReference>
<evidence type="ECO:0000256" key="14">
    <source>
        <dbReference type="RuleBase" id="RU000591"/>
    </source>
</evidence>
<evidence type="ECO:0000256" key="10">
    <source>
        <dbReference type="HAMAP-Rule" id="MF_01973"/>
    </source>
</evidence>
<dbReference type="Pfam" id="PF05362">
    <property type="entry name" value="Lon_C"/>
    <property type="match status" value="1"/>
</dbReference>
<reference evidence="17 18" key="2">
    <citation type="submission" date="2019-09" db="EMBL/GenBank/DDBJ databases">
        <title>Complete Genome Sequence and Methylome Analysis of free living Spirochaetas.</title>
        <authorList>
            <person name="Leshcheva N."/>
            <person name="Mikheeva N."/>
        </authorList>
    </citation>
    <scope>NUCLEOTIDE SEQUENCE [LARGE SCALE GENOMIC DNA]</scope>
    <source>
        <strain evidence="17 18">P</strain>
    </source>
</reference>
<dbReference type="InterPro" id="IPR003959">
    <property type="entry name" value="ATPase_AAA_core"/>
</dbReference>
<dbReference type="GO" id="GO:0004252">
    <property type="term" value="F:serine-type endopeptidase activity"/>
    <property type="evidence" value="ECO:0007669"/>
    <property type="project" value="UniProtKB-UniRule"/>
</dbReference>
<comment type="catalytic activity">
    <reaction evidence="9 10 13">
        <text>Hydrolysis of proteins in presence of ATP.</text>
        <dbReference type="EC" id="3.4.21.53"/>
    </reaction>
</comment>
<evidence type="ECO:0000256" key="6">
    <source>
        <dbReference type="ARBA" id="ARBA00022825"/>
    </source>
</evidence>
<keyword evidence="8 10" id="KW-0346">Stress response</keyword>
<dbReference type="InterPro" id="IPR004815">
    <property type="entry name" value="Lon_bac/euk-typ"/>
</dbReference>
<dbReference type="Pfam" id="PF02190">
    <property type="entry name" value="LON_substr_bdg"/>
    <property type="match status" value="1"/>
</dbReference>
<dbReference type="PROSITE" id="PS51786">
    <property type="entry name" value="LON_PROTEOLYTIC"/>
    <property type="match status" value="1"/>
</dbReference>
<keyword evidence="3 10" id="KW-0645">Protease</keyword>
<dbReference type="InterPro" id="IPR046336">
    <property type="entry name" value="Lon_prtase_N_sf"/>
</dbReference>
<dbReference type="SUPFAM" id="SSF88697">
    <property type="entry name" value="PUA domain-like"/>
    <property type="match status" value="1"/>
</dbReference>
<gene>
    <name evidence="10 17" type="primary">lon</name>
    <name evidence="17" type="ORF">EW093_12820</name>
</gene>
<evidence type="ECO:0000256" key="4">
    <source>
        <dbReference type="ARBA" id="ARBA00022741"/>
    </source>
</evidence>
<keyword evidence="2 10" id="KW-0963">Cytoplasm</keyword>
<dbReference type="PANTHER" id="PTHR43718:SF2">
    <property type="entry name" value="LON PROTEASE HOMOLOG, MITOCHONDRIAL"/>
    <property type="match status" value="1"/>
</dbReference>
<evidence type="ECO:0000256" key="13">
    <source>
        <dbReference type="PROSITE-ProRule" id="PRU01122"/>
    </source>
</evidence>
<dbReference type="GO" id="GO:0006515">
    <property type="term" value="P:protein quality control for misfolded or incompletely synthesized proteins"/>
    <property type="evidence" value="ECO:0007669"/>
    <property type="project" value="UniProtKB-UniRule"/>
</dbReference>
<feature type="binding site" evidence="10 12">
    <location>
        <begin position="348"/>
        <end position="355"/>
    </location>
    <ligand>
        <name>ATP</name>
        <dbReference type="ChEBI" id="CHEBI:30616"/>
    </ligand>
</feature>
<dbReference type="SMART" id="SM00382">
    <property type="entry name" value="AAA"/>
    <property type="match status" value="1"/>
</dbReference>
<evidence type="ECO:0000259" key="15">
    <source>
        <dbReference type="PROSITE" id="PS51786"/>
    </source>
</evidence>
<dbReference type="InterPro" id="IPR003111">
    <property type="entry name" value="Lon_prtase_N"/>
</dbReference>
<dbReference type="AlphaFoldDB" id="A0A5C1QG30"/>
<protein>
    <recommendedName>
        <fullName evidence="10">Lon protease</fullName>
        <ecNumber evidence="10">3.4.21.53</ecNumber>
    </recommendedName>
    <alternativeName>
        <fullName evidence="10">ATP-dependent protease La</fullName>
    </alternativeName>
</protein>
<dbReference type="SUPFAM" id="SSF54211">
    <property type="entry name" value="Ribosomal protein S5 domain 2-like"/>
    <property type="match status" value="1"/>
</dbReference>
<keyword evidence="6 10" id="KW-0720">Serine protease</keyword>
<evidence type="ECO:0000256" key="1">
    <source>
        <dbReference type="ARBA" id="ARBA00004496"/>
    </source>
</evidence>
<dbReference type="HAMAP" id="MF_01973">
    <property type="entry name" value="lon_bact"/>
    <property type="match status" value="1"/>
</dbReference>
<keyword evidence="4 10" id="KW-0547">Nucleotide-binding</keyword>
<evidence type="ECO:0000256" key="5">
    <source>
        <dbReference type="ARBA" id="ARBA00022801"/>
    </source>
</evidence>
<dbReference type="GO" id="GO:0016887">
    <property type="term" value="F:ATP hydrolysis activity"/>
    <property type="evidence" value="ECO:0007669"/>
    <property type="project" value="UniProtKB-UniRule"/>
</dbReference>